<accession>A0A927BDK7</accession>
<name>A0A927BDK7_9BACT</name>
<reference evidence="1" key="1">
    <citation type="submission" date="2020-09" db="EMBL/GenBank/DDBJ databases">
        <authorList>
            <person name="Kim M.K."/>
        </authorList>
    </citation>
    <scope>NUCLEOTIDE SEQUENCE</scope>
    <source>
        <strain evidence="1">BT664</strain>
    </source>
</reference>
<keyword evidence="2" id="KW-1185">Reference proteome</keyword>
<evidence type="ECO:0008006" key="3">
    <source>
        <dbReference type="Google" id="ProtNLM"/>
    </source>
</evidence>
<dbReference type="RefSeq" id="WP_191004906.1">
    <property type="nucleotide sequence ID" value="NZ_JACXAD010000008.1"/>
</dbReference>
<comment type="caution">
    <text evidence="1">The sequence shown here is derived from an EMBL/GenBank/DDBJ whole genome shotgun (WGS) entry which is preliminary data.</text>
</comment>
<evidence type="ECO:0000313" key="1">
    <source>
        <dbReference type="EMBL" id="MBD2768092.1"/>
    </source>
</evidence>
<gene>
    <name evidence="1" type="ORF">IC235_09340</name>
</gene>
<sequence length="88" mass="10460">MAIYQNIRKLYHLSDDENFGFSKADIAEVEKRLNIELLPQELRSYYLTLGKNKNINYSHNRLLKPDSTIGFSNHWYLIFYKENQAVTC</sequence>
<dbReference type="AlphaFoldDB" id="A0A927BDK7"/>
<dbReference type="EMBL" id="JACXAD010000008">
    <property type="protein sequence ID" value="MBD2768092.1"/>
    <property type="molecule type" value="Genomic_DNA"/>
</dbReference>
<proteinExistence type="predicted"/>
<dbReference type="Proteomes" id="UP000612233">
    <property type="component" value="Unassembled WGS sequence"/>
</dbReference>
<organism evidence="1 2">
    <name type="scientific">Hymenobacter montanus</name>
    <dbReference type="NCBI Taxonomy" id="2771359"/>
    <lineage>
        <taxon>Bacteria</taxon>
        <taxon>Pseudomonadati</taxon>
        <taxon>Bacteroidota</taxon>
        <taxon>Cytophagia</taxon>
        <taxon>Cytophagales</taxon>
        <taxon>Hymenobacteraceae</taxon>
        <taxon>Hymenobacter</taxon>
    </lineage>
</organism>
<evidence type="ECO:0000313" key="2">
    <source>
        <dbReference type="Proteomes" id="UP000612233"/>
    </source>
</evidence>
<protein>
    <recommendedName>
        <fullName evidence="3">SMI1/KNR4 family protein</fullName>
    </recommendedName>
</protein>